<evidence type="ECO:0000256" key="2">
    <source>
        <dbReference type="ARBA" id="ARBA00022723"/>
    </source>
</evidence>
<organism evidence="7 9">
    <name type="scientific">Galendromus occidentalis</name>
    <name type="common">western predatory mite</name>
    <dbReference type="NCBI Taxonomy" id="34638"/>
    <lineage>
        <taxon>Eukaryota</taxon>
        <taxon>Metazoa</taxon>
        <taxon>Ecdysozoa</taxon>
        <taxon>Arthropoda</taxon>
        <taxon>Chelicerata</taxon>
        <taxon>Arachnida</taxon>
        <taxon>Acari</taxon>
        <taxon>Parasitiformes</taxon>
        <taxon>Mesostigmata</taxon>
        <taxon>Gamasina</taxon>
        <taxon>Phytoseioidea</taxon>
        <taxon>Phytoseiidae</taxon>
        <taxon>Typhlodrominae</taxon>
        <taxon>Galendromus</taxon>
    </lineage>
</organism>
<dbReference type="AlphaFoldDB" id="A0AAJ6QVX2"/>
<dbReference type="SUPFAM" id="SSF53098">
    <property type="entry name" value="Ribonuclease H-like"/>
    <property type="match status" value="1"/>
</dbReference>
<dbReference type="PANTHER" id="PTHR46481:SF10">
    <property type="entry name" value="ZINC FINGER BED DOMAIN-CONTAINING PROTEIN 39"/>
    <property type="match status" value="1"/>
</dbReference>
<name>A0AAJ6QVX2_9ACAR</name>
<dbReference type="GO" id="GO:0008270">
    <property type="term" value="F:zinc ion binding"/>
    <property type="evidence" value="ECO:0007669"/>
    <property type="project" value="UniProtKB-KW"/>
</dbReference>
<sequence>MRAKEFADNQFHASGDRLFCSTCNIAVDHTRKDSCGKHLETQGHKRRYKSLEESLSKKAKLQVSLSEALGQRSEAELEKESTLVSLVEAFAAANIPLHTLDNPKLRMFLQSNMKSCGVIPWASNLRRNYLPKAFNVHVRNLKELLGGSRSVAIVCDETTDREDRYILNVLAIPCCEEVEEPTLKAFLLECNVLESTNFKTVSDAVLKILQRYEISPLRVSAFVTDNATYMNKAWKDSLKYIFLNGTHVTCTAHLLNLVCEEWVSSFRTVNKLVCSIKRAFTACPARKARFKQFLRDNGKIEKLPPVPVLTRWNSWFRAALFHAEYLENYHEFFTKEMEGSSSSSLSETRDLCASPCVETQLAQLREYAPRIMEALTKYESNEVSAHLVSEDMALLIEWLEVFAAHEGNLEVTRIALQKSAERLRNYLSGEATAKFRQPAADFFRACRVFDPSNLSTTEIPAEFVIKNVRWFEDDNLAKAELQLYLSRPEELRASLHPVEFWVNAAPRFPNLAGIALSCLSVPVNSVAAERSFSQYSGVLRDDRRCIKSGNLSMYNMLYHNNEGI</sequence>
<keyword evidence="5" id="KW-0539">Nucleus</keyword>
<keyword evidence="3" id="KW-0863">Zinc-finger</keyword>
<keyword evidence="2" id="KW-0479">Metal-binding</keyword>
<dbReference type="InterPro" id="IPR012337">
    <property type="entry name" value="RNaseH-like_sf"/>
</dbReference>
<dbReference type="GO" id="GO:0046983">
    <property type="term" value="F:protein dimerization activity"/>
    <property type="evidence" value="ECO:0007669"/>
    <property type="project" value="InterPro"/>
</dbReference>
<keyword evidence="4" id="KW-0862">Zinc</keyword>
<keyword evidence="7" id="KW-1185">Reference proteome</keyword>
<evidence type="ECO:0000256" key="3">
    <source>
        <dbReference type="ARBA" id="ARBA00022771"/>
    </source>
</evidence>
<dbReference type="GeneID" id="100897515"/>
<protein>
    <submittedName>
        <fullName evidence="8">Uncharacterized protein LOC100897515</fullName>
    </submittedName>
    <submittedName>
        <fullName evidence="9">Uncharacterized protein LOC100907762</fullName>
    </submittedName>
</protein>
<evidence type="ECO:0000256" key="5">
    <source>
        <dbReference type="ARBA" id="ARBA00023242"/>
    </source>
</evidence>
<proteinExistence type="predicted"/>
<dbReference type="RefSeq" id="XP_003738065.1">
    <property type="nucleotide sequence ID" value="XM_003738017.1"/>
</dbReference>
<dbReference type="Pfam" id="PF05699">
    <property type="entry name" value="Dimer_Tnp_hAT"/>
    <property type="match status" value="1"/>
</dbReference>
<comment type="subcellular location">
    <subcellularLocation>
        <location evidence="1">Nucleus</location>
    </subcellularLocation>
</comment>
<accession>A0AAJ6QVX2</accession>
<dbReference type="Proteomes" id="UP000694867">
    <property type="component" value="Unplaced"/>
</dbReference>
<dbReference type="GO" id="GO:0005634">
    <property type="term" value="C:nucleus"/>
    <property type="evidence" value="ECO:0007669"/>
    <property type="project" value="UniProtKB-SubCell"/>
</dbReference>
<dbReference type="InterPro" id="IPR008906">
    <property type="entry name" value="HATC_C_dom"/>
</dbReference>
<evidence type="ECO:0000256" key="1">
    <source>
        <dbReference type="ARBA" id="ARBA00004123"/>
    </source>
</evidence>
<feature type="domain" description="HAT C-terminal dimerisation" evidence="6">
    <location>
        <begin position="480"/>
        <end position="553"/>
    </location>
</feature>
<evidence type="ECO:0000313" key="8">
    <source>
        <dbReference type="RefSeq" id="XP_003738065.1"/>
    </source>
</evidence>
<dbReference type="GeneID" id="100907762"/>
<dbReference type="InterPro" id="IPR052035">
    <property type="entry name" value="ZnF_BED_domain_contain"/>
</dbReference>
<reference evidence="8 9" key="1">
    <citation type="submission" date="2025-04" db="UniProtKB">
        <authorList>
            <consortium name="RefSeq"/>
        </authorList>
    </citation>
    <scope>IDENTIFICATION</scope>
</reference>
<evidence type="ECO:0000313" key="9">
    <source>
        <dbReference type="RefSeq" id="XP_003747500.1"/>
    </source>
</evidence>
<gene>
    <name evidence="9" type="primary">LOC100907762</name>
    <name evidence="8" type="synonym">LOC100897515</name>
</gene>
<evidence type="ECO:0000313" key="7">
    <source>
        <dbReference type="Proteomes" id="UP000694867"/>
    </source>
</evidence>
<dbReference type="RefSeq" id="XP_003747500.1">
    <property type="nucleotide sequence ID" value="XM_003747452.1"/>
</dbReference>
<evidence type="ECO:0000259" key="6">
    <source>
        <dbReference type="Pfam" id="PF05699"/>
    </source>
</evidence>
<dbReference type="KEGG" id="goe:100897515"/>
<dbReference type="PANTHER" id="PTHR46481">
    <property type="entry name" value="ZINC FINGER BED DOMAIN-CONTAINING PROTEIN 4"/>
    <property type="match status" value="1"/>
</dbReference>
<dbReference type="KEGG" id="goe:100907762"/>
<evidence type="ECO:0000256" key="4">
    <source>
        <dbReference type="ARBA" id="ARBA00022833"/>
    </source>
</evidence>